<evidence type="ECO:0000313" key="26">
    <source>
        <dbReference type="EMBL" id="MCD2194744.1"/>
    </source>
</evidence>
<dbReference type="InterPro" id="IPR006683">
    <property type="entry name" value="Thioestr_dom"/>
</dbReference>
<accession>A0ABS8P906</accession>
<evidence type="ECO:0000256" key="11">
    <source>
        <dbReference type="ARBA" id="ARBA00023136"/>
    </source>
</evidence>
<organism evidence="26 27">
    <name type="scientific">Actinomycetospora endophytica</name>
    <dbReference type="NCBI Taxonomy" id="2291215"/>
    <lineage>
        <taxon>Bacteria</taxon>
        <taxon>Bacillati</taxon>
        <taxon>Actinomycetota</taxon>
        <taxon>Actinomycetes</taxon>
        <taxon>Pseudonocardiales</taxon>
        <taxon>Pseudonocardiaceae</taxon>
        <taxon>Actinomycetospora</taxon>
    </lineage>
</organism>
<dbReference type="InterPro" id="IPR052365">
    <property type="entry name" value="THEM4/THEM5_acyl-CoA_thioest"/>
</dbReference>
<comment type="subcellular location">
    <subcellularLocation>
        <location evidence="3">Cell projection</location>
        <location evidence="3">Ruffle membrane</location>
    </subcellularLocation>
    <subcellularLocation>
        <location evidence="2">Cytoplasm</location>
    </subcellularLocation>
    <subcellularLocation>
        <location evidence="1">Membrane</location>
        <topology evidence="1">Peripheral membrane protein</topology>
    </subcellularLocation>
</comment>
<keyword evidence="12" id="KW-0966">Cell projection</keyword>
<dbReference type="EMBL" id="JAJNDB010000002">
    <property type="protein sequence ID" value="MCD2194744.1"/>
    <property type="molecule type" value="Genomic_DNA"/>
</dbReference>
<evidence type="ECO:0000259" key="25">
    <source>
        <dbReference type="Pfam" id="PF03061"/>
    </source>
</evidence>
<dbReference type="Proteomes" id="UP001199469">
    <property type="component" value="Unassembled WGS sequence"/>
</dbReference>
<feature type="region of interest" description="Disordered" evidence="24">
    <location>
        <begin position="1"/>
        <end position="22"/>
    </location>
</feature>
<evidence type="ECO:0000256" key="16">
    <source>
        <dbReference type="ARBA" id="ARBA00038848"/>
    </source>
</evidence>
<reference evidence="26 27" key="1">
    <citation type="submission" date="2021-11" db="EMBL/GenBank/DDBJ databases">
        <title>Draft genome sequence of Actinomycetospora sp. SF1 isolated from the rhizosphere soil.</title>
        <authorList>
            <person name="Duangmal K."/>
            <person name="Chantavorakit T."/>
        </authorList>
    </citation>
    <scope>NUCLEOTIDE SEQUENCE [LARGE SCALE GENOMIC DNA]</scope>
    <source>
        <strain evidence="26 27">TBRC 5722</strain>
    </source>
</reference>
<evidence type="ECO:0000256" key="22">
    <source>
        <dbReference type="ARBA" id="ARBA00048074"/>
    </source>
</evidence>
<evidence type="ECO:0000256" key="4">
    <source>
        <dbReference type="ARBA" id="ARBA00022475"/>
    </source>
</evidence>
<keyword evidence="7" id="KW-0378">Hydrolase</keyword>
<comment type="catalytic activity">
    <reaction evidence="20">
        <text>hexadecanoyl-CoA + H2O = hexadecanoate + CoA + H(+)</text>
        <dbReference type="Rhea" id="RHEA:16645"/>
        <dbReference type="ChEBI" id="CHEBI:7896"/>
        <dbReference type="ChEBI" id="CHEBI:15377"/>
        <dbReference type="ChEBI" id="CHEBI:15378"/>
        <dbReference type="ChEBI" id="CHEBI:57287"/>
        <dbReference type="ChEBI" id="CHEBI:57379"/>
        <dbReference type="EC" id="3.1.2.2"/>
    </reaction>
    <physiologicalReaction direction="left-to-right" evidence="20">
        <dbReference type="Rhea" id="RHEA:16646"/>
    </physiologicalReaction>
</comment>
<dbReference type="SUPFAM" id="SSF54637">
    <property type="entry name" value="Thioesterase/thiol ester dehydrase-isomerase"/>
    <property type="match status" value="1"/>
</dbReference>
<evidence type="ECO:0000256" key="20">
    <source>
        <dbReference type="ARBA" id="ARBA00047734"/>
    </source>
</evidence>
<sequence>MSHESPDPRPEPVAPAALVRTDGSVTDRTWDGHLVPEGYSDMIDGVRELLDRIAAAVPGADLVASTTKAVAELNDRFAEHAVAEPDQLSGRLITVPGRAQLAVPAVHIDEIGEDGMSGHVWFGRHFLGSNGVVHGGAIPMLFDDLLGRFAIVGGGARSRTAFLHVDYRSVAPIETTLRVTAHVERVEGRKHFLRGELLDGDRLCAEASALFLTLKDGQQ</sequence>
<keyword evidence="8" id="KW-0276">Fatty acid metabolism</keyword>
<evidence type="ECO:0000256" key="10">
    <source>
        <dbReference type="ARBA" id="ARBA00023098"/>
    </source>
</evidence>
<keyword evidence="27" id="KW-1185">Reference proteome</keyword>
<keyword evidence="4" id="KW-1003">Cell membrane</keyword>
<dbReference type="Gene3D" id="3.10.129.10">
    <property type="entry name" value="Hotdog Thioesterase"/>
    <property type="match status" value="1"/>
</dbReference>
<comment type="catalytic activity">
    <reaction evidence="21">
        <text>decanoyl-CoA + H2O = decanoate + CoA + H(+)</text>
        <dbReference type="Rhea" id="RHEA:40059"/>
        <dbReference type="ChEBI" id="CHEBI:15377"/>
        <dbReference type="ChEBI" id="CHEBI:15378"/>
        <dbReference type="ChEBI" id="CHEBI:27689"/>
        <dbReference type="ChEBI" id="CHEBI:57287"/>
        <dbReference type="ChEBI" id="CHEBI:61430"/>
    </reaction>
    <physiologicalReaction direction="left-to-right" evidence="21">
        <dbReference type="Rhea" id="RHEA:40060"/>
    </physiologicalReaction>
</comment>
<keyword evidence="6" id="KW-0053">Apoptosis</keyword>
<comment type="catalytic activity">
    <reaction evidence="22">
        <text>dodecanoyl-CoA + H2O = dodecanoate + CoA + H(+)</text>
        <dbReference type="Rhea" id="RHEA:30135"/>
        <dbReference type="ChEBI" id="CHEBI:15377"/>
        <dbReference type="ChEBI" id="CHEBI:15378"/>
        <dbReference type="ChEBI" id="CHEBI:18262"/>
        <dbReference type="ChEBI" id="CHEBI:57287"/>
        <dbReference type="ChEBI" id="CHEBI:57375"/>
    </reaction>
    <physiologicalReaction direction="left-to-right" evidence="22">
        <dbReference type="Rhea" id="RHEA:30136"/>
    </physiologicalReaction>
</comment>
<evidence type="ECO:0000256" key="24">
    <source>
        <dbReference type="SAM" id="MobiDB-lite"/>
    </source>
</evidence>
<evidence type="ECO:0000256" key="7">
    <source>
        <dbReference type="ARBA" id="ARBA00022801"/>
    </source>
</evidence>
<evidence type="ECO:0000256" key="19">
    <source>
        <dbReference type="ARBA" id="ARBA00047588"/>
    </source>
</evidence>
<evidence type="ECO:0000256" key="9">
    <source>
        <dbReference type="ARBA" id="ARBA00022946"/>
    </source>
</evidence>
<comment type="catalytic activity">
    <reaction evidence="13">
        <text>(5Z,8Z,11Z,14Z)-eicosatetraenoyl-CoA + H2O = (5Z,8Z,11Z,14Z)-eicosatetraenoate + CoA + H(+)</text>
        <dbReference type="Rhea" id="RHEA:40151"/>
        <dbReference type="ChEBI" id="CHEBI:15377"/>
        <dbReference type="ChEBI" id="CHEBI:15378"/>
        <dbReference type="ChEBI" id="CHEBI:32395"/>
        <dbReference type="ChEBI" id="CHEBI:57287"/>
        <dbReference type="ChEBI" id="CHEBI:57368"/>
    </reaction>
    <physiologicalReaction direction="left-to-right" evidence="13">
        <dbReference type="Rhea" id="RHEA:40152"/>
    </physiologicalReaction>
</comment>
<comment type="catalytic activity">
    <reaction evidence="14">
        <text>(9Z)-octadecenoyl-CoA + H2O = (9Z)-octadecenoate + CoA + H(+)</text>
        <dbReference type="Rhea" id="RHEA:40139"/>
        <dbReference type="ChEBI" id="CHEBI:15377"/>
        <dbReference type="ChEBI" id="CHEBI:15378"/>
        <dbReference type="ChEBI" id="CHEBI:30823"/>
        <dbReference type="ChEBI" id="CHEBI:57287"/>
        <dbReference type="ChEBI" id="CHEBI:57387"/>
    </reaction>
    <physiologicalReaction direction="left-to-right" evidence="14">
        <dbReference type="Rhea" id="RHEA:40140"/>
    </physiologicalReaction>
</comment>
<evidence type="ECO:0000256" key="17">
    <source>
        <dbReference type="ARBA" id="ARBA00040123"/>
    </source>
</evidence>
<dbReference type="PANTHER" id="PTHR12418:SF19">
    <property type="entry name" value="ACYL-COENZYME A THIOESTERASE THEM4"/>
    <property type="match status" value="1"/>
</dbReference>
<name>A0ABS8P906_9PSEU</name>
<feature type="compositionally biased region" description="Basic and acidic residues" evidence="24">
    <location>
        <begin position="1"/>
        <end position="10"/>
    </location>
</feature>
<evidence type="ECO:0000256" key="12">
    <source>
        <dbReference type="ARBA" id="ARBA00023273"/>
    </source>
</evidence>
<evidence type="ECO:0000256" key="15">
    <source>
        <dbReference type="ARBA" id="ARBA00038456"/>
    </source>
</evidence>
<comment type="similarity">
    <text evidence="15">Belongs to the THEM4/THEM5 thioesterase family.</text>
</comment>
<proteinExistence type="inferred from homology"/>
<evidence type="ECO:0000256" key="23">
    <source>
        <dbReference type="ARBA" id="ARBA00048180"/>
    </source>
</evidence>
<keyword evidence="11" id="KW-0472">Membrane</keyword>
<dbReference type="RefSeq" id="WP_230734991.1">
    <property type="nucleotide sequence ID" value="NZ_JAJNDB010000002.1"/>
</dbReference>
<dbReference type="Pfam" id="PF03061">
    <property type="entry name" value="4HBT"/>
    <property type="match status" value="1"/>
</dbReference>
<protein>
    <recommendedName>
        <fullName evidence="17">Acyl-coenzyme A thioesterase THEM4</fullName>
        <ecNumber evidence="16">3.1.2.2</ecNumber>
    </recommendedName>
    <alternativeName>
        <fullName evidence="18">Thioesterase superfamily member 4</fullName>
    </alternativeName>
</protein>
<keyword evidence="9" id="KW-0809">Transit peptide</keyword>
<keyword evidence="5" id="KW-0963">Cytoplasm</keyword>
<evidence type="ECO:0000256" key="21">
    <source>
        <dbReference type="ARBA" id="ARBA00047969"/>
    </source>
</evidence>
<evidence type="ECO:0000256" key="18">
    <source>
        <dbReference type="ARBA" id="ARBA00043210"/>
    </source>
</evidence>
<keyword evidence="10" id="KW-0443">Lipid metabolism</keyword>
<evidence type="ECO:0000256" key="13">
    <source>
        <dbReference type="ARBA" id="ARBA00035852"/>
    </source>
</evidence>
<dbReference type="InterPro" id="IPR029069">
    <property type="entry name" value="HotDog_dom_sf"/>
</dbReference>
<evidence type="ECO:0000256" key="8">
    <source>
        <dbReference type="ARBA" id="ARBA00022832"/>
    </source>
</evidence>
<evidence type="ECO:0000256" key="14">
    <source>
        <dbReference type="ARBA" id="ARBA00037002"/>
    </source>
</evidence>
<gene>
    <name evidence="26" type="ORF">LQ327_15330</name>
</gene>
<evidence type="ECO:0000313" key="27">
    <source>
        <dbReference type="Proteomes" id="UP001199469"/>
    </source>
</evidence>
<dbReference type="PANTHER" id="PTHR12418">
    <property type="entry name" value="ACYL-COENZYME A THIOESTERASE THEM4"/>
    <property type="match status" value="1"/>
</dbReference>
<feature type="domain" description="Thioesterase" evidence="25">
    <location>
        <begin position="130"/>
        <end position="202"/>
    </location>
</feature>
<evidence type="ECO:0000256" key="3">
    <source>
        <dbReference type="ARBA" id="ARBA00004632"/>
    </source>
</evidence>
<evidence type="ECO:0000256" key="6">
    <source>
        <dbReference type="ARBA" id="ARBA00022703"/>
    </source>
</evidence>
<evidence type="ECO:0000256" key="2">
    <source>
        <dbReference type="ARBA" id="ARBA00004496"/>
    </source>
</evidence>
<evidence type="ECO:0000256" key="1">
    <source>
        <dbReference type="ARBA" id="ARBA00004170"/>
    </source>
</evidence>
<comment type="catalytic activity">
    <reaction evidence="23">
        <text>tetradecanoyl-CoA + H2O = tetradecanoate + CoA + H(+)</text>
        <dbReference type="Rhea" id="RHEA:40119"/>
        <dbReference type="ChEBI" id="CHEBI:15377"/>
        <dbReference type="ChEBI" id="CHEBI:15378"/>
        <dbReference type="ChEBI" id="CHEBI:30807"/>
        <dbReference type="ChEBI" id="CHEBI:57287"/>
        <dbReference type="ChEBI" id="CHEBI:57385"/>
    </reaction>
    <physiologicalReaction direction="left-to-right" evidence="23">
        <dbReference type="Rhea" id="RHEA:40120"/>
    </physiologicalReaction>
</comment>
<comment type="catalytic activity">
    <reaction evidence="19">
        <text>octanoyl-CoA + H2O = octanoate + CoA + H(+)</text>
        <dbReference type="Rhea" id="RHEA:30143"/>
        <dbReference type="ChEBI" id="CHEBI:15377"/>
        <dbReference type="ChEBI" id="CHEBI:15378"/>
        <dbReference type="ChEBI" id="CHEBI:25646"/>
        <dbReference type="ChEBI" id="CHEBI:57287"/>
        <dbReference type="ChEBI" id="CHEBI:57386"/>
    </reaction>
    <physiologicalReaction direction="left-to-right" evidence="19">
        <dbReference type="Rhea" id="RHEA:30144"/>
    </physiologicalReaction>
</comment>
<dbReference type="CDD" id="cd03443">
    <property type="entry name" value="PaaI_thioesterase"/>
    <property type="match status" value="1"/>
</dbReference>
<evidence type="ECO:0000256" key="5">
    <source>
        <dbReference type="ARBA" id="ARBA00022490"/>
    </source>
</evidence>
<dbReference type="EC" id="3.1.2.2" evidence="16"/>
<comment type="caution">
    <text evidence="26">The sequence shown here is derived from an EMBL/GenBank/DDBJ whole genome shotgun (WGS) entry which is preliminary data.</text>
</comment>